<dbReference type="GO" id="GO:0016705">
    <property type="term" value="F:oxidoreductase activity, acting on paired donors, with incorporation or reduction of molecular oxygen"/>
    <property type="evidence" value="ECO:0007669"/>
    <property type="project" value="InterPro"/>
</dbReference>
<dbReference type="Proteomes" id="UP000053593">
    <property type="component" value="Unassembled WGS sequence"/>
</dbReference>
<dbReference type="GO" id="GO:0005506">
    <property type="term" value="F:iron ion binding"/>
    <property type="evidence" value="ECO:0007669"/>
    <property type="project" value="InterPro"/>
</dbReference>
<dbReference type="Gene3D" id="1.10.630.10">
    <property type="entry name" value="Cytochrome P450"/>
    <property type="match status" value="1"/>
</dbReference>
<feature type="non-terminal residue" evidence="1">
    <location>
        <position position="131"/>
    </location>
</feature>
<dbReference type="InterPro" id="IPR036396">
    <property type="entry name" value="Cyt_P450_sf"/>
</dbReference>
<sequence length="131" mass="14482">MLAANFPVILQIGLSVLVLGLFRRLYGGKSSGIENIPGPQSPSWLKGNFEQVFNPSAWGFHAFLAHKYGSTVRLHSPFGGNAIYTCDPKALHTVLVKEQDVFEEHDGFIKTNRLLFGNGLTATLGHHHRKQ</sequence>
<protein>
    <submittedName>
        <fullName evidence="1">Unplaced genomic scaffold GYMLUscaffold_45, whole genome shotgun sequence</fullName>
    </submittedName>
</protein>
<reference evidence="1 2" key="1">
    <citation type="submission" date="2014-04" db="EMBL/GenBank/DDBJ databases">
        <title>Evolutionary Origins and Diversification of the Mycorrhizal Mutualists.</title>
        <authorList>
            <consortium name="DOE Joint Genome Institute"/>
            <consortium name="Mycorrhizal Genomics Consortium"/>
            <person name="Kohler A."/>
            <person name="Kuo A."/>
            <person name="Nagy L.G."/>
            <person name="Floudas D."/>
            <person name="Copeland A."/>
            <person name="Barry K.W."/>
            <person name="Cichocki N."/>
            <person name="Veneault-Fourrey C."/>
            <person name="LaButti K."/>
            <person name="Lindquist E.A."/>
            <person name="Lipzen A."/>
            <person name="Lundell T."/>
            <person name="Morin E."/>
            <person name="Murat C."/>
            <person name="Riley R."/>
            <person name="Ohm R."/>
            <person name="Sun H."/>
            <person name="Tunlid A."/>
            <person name="Henrissat B."/>
            <person name="Grigoriev I.V."/>
            <person name="Hibbett D.S."/>
            <person name="Martin F."/>
        </authorList>
    </citation>
    <scope>NUCLEOTIDE SEQUENCE [LARGE SCALE GENOMIC DNA]</scope>
    <source>
        <strain evidence="1 2">FD-317 M1</strain>
    </source>
</reference>
<keyword evidence="2" id="KW-1185">Reference proteome</keyword>
<organism evidence="1 2">
    <name type="scientific">Collybiopsis luxurians FD-317 M1</name>
    <dbReference type="NCBI Taxonomy" id="944289"/>
    <lineage>
        <taxon>Eukaryota</taxon>
        <taxon>Fungi</taxon>
        <taxon>Dikarya</taxon>
        <taxon>Basidiomycota</taxon>
        <taxon>Agaricomycotina</taxon>
        <taxon>Agaricomycetes</taxon>
        <taxon>Agaricomycetidae</taxon>
        <taxon>Agaricales</taxon>
        <taxon>Marasmiineae</taxon>
        <taxon>Omphalotaceae</taxon>
        <taxon>Collybiopsis</taxon>
        <taxon>Collybiopsis luxurians</taxon>
    </lineage>
</organism>
<dbReference type="GO" id="GO:0004497">
    <property type="term" value="F:monooxygenase activity"/>
    <property type="evidence" value="ECO:0007669"/>
    <property type="project" value="InterPro"/>
</dbReference>
<dbReference type="GO" id="GO:0020037">
    <property type="term" value="F:heme binding"/>
    <property type="evidence" value="ECO:0007669"/>
    <property type="project" value="InterPro"/>
</dbReference>
<dbReference type="SUPFAM" id="SSF48264">
    <property type="entry name" value="Cytochrome P450"/>
    <property type="match status" value="1"/>
</dbReference>
<accession>A0A0D0CG40</accession>
<dbReference type="OrthoDB" id="1470350at2759"/>
<gene>
    <name evidence="1" type="ORF">GYMLUDRAFT_87102</name>
</gene>
<evidence type="ECO:0000313" key="1">
    <source>
        <dbReference type="EMBL" id="KIK57097.1"/>
    </source>
</evidence>
<dbReference type="EMBL" id="KN834793">
    <property type="protein sequence ID" value="KIK57097.1"/>
    <property type="molecule type" value="Genomic_DNA"/>
</dbReference>
<name>A0A0D0CG40_9AGAR</name>
<dbReference type="HOGENOM" id="CLU_1932529_0_0_1"/>
<proteinExistence type="predicted"/>
<evidence type="ECO:0000313" key="2">
    <source>
        <dbReference type="Proteomes" id="UP000053593"/>
    </source>
</evidence>
<dbReference type="AlphaFoldDB" id="A0A0D0CG40"/>